<dbReference type="GO" id="GO:0050804">
    <property type="term" value="P:modulation of chemical synaptic transmission"/>
    <property type="evidence" value="ECO:0007669"/>
    <property type="project" value="TreeGrafter"/>
</dbReference>
<dbReference type="FunFam" id="3.30.710.10:FF:000042">
    <property type="entry name" value="BTB/POZ domain-containing protein 9"/>
    <property type="match status" value="1"/>
</dbReference>
<dbReference type="PANTHER" id="PTHR46306:SF1">
    <property type="entry name" value="BTB_POZ DOMAIN-CONTAINING PROTEIN 9"/>
    <property type="match status" value="1"/>
</dbReference>
<dbReference type="SMART" id="SM00225">
    <property type="entry name" value="BTB"/>
    <property type="match status" value="1"/>
</dbReference>
<sequence>MSSQPPFPAHGPALLSVGGAVAGGEVVAPLSPTVSLGAHPNPRGSSQGPGLGQVEHIHYLSEHIGALFLDDEYSDVTFVVRGQRFEAHRVILAARSEYFRALLFGGMIESKLKEIELKDTSLPAFRFLLRYIYTGQMNLGNLKDDLIVDILGLAHQYGFQDLETAISDYLKAILNIHNVCFIYDTASLYQLDQLKSSCCLYMDRHAQEIIKHDAFNTLTASGIRDVISRDSFCAPEVEIFQAVHKWVQANPAEDSSQILAAVRLSLMSTSDLLKVVRPSNLVPPDAMLDAIESRSDSRDMELKYRGYLIPEENVAQPRHDSQVLIGEVKQALLDGDTKNYDMERGFSRHPIDDIQDKGIVVRLGMQCIINHVRMLLWDRDSRAYSYFIEVSMDQEDWIRVVDHSKFLCRSWQDLYFAPRVVRYIRIVGTHNTVNKVFHLVSFECYYTKKPFQLDEQGIVIPRQNVATIPKSACVIEGVCRTRNALLNGETSQYDWDSGYTCHQLGSGSIVVQLGQPYALSSMKLLLWDCDNRSYSYYIEVSINQRDWEVVCDRSRVNCKSWQTISFPRRPVVFIKIVGTHNTANEVFHCVHFECFEDDQSAIEADKTQGKALVSASASPSRSNSASGSSSSNGSSPRNPRGATGVVNEDDASSSNRANSGQWPPGYDQAARLTSPDLPGQVPQMAGASQNRRGPNSTSGAVARPLARPANAMDHFYLPPQAEVEGQNENRERAAQGLGAVSRQRPTPKDMDPLV</sequence>
<dbReference type="EMBL" id="VCGU01000008">
    <property type="protein sequence ID" value="TRY72324.1"/>
    <property type="molecule type" value="Genomic_DNA"/>
</dbReference>
<dbReference type="CDD" id="cd18287">
    <property type="entry name" value="BTB_POZ_BTBD9"/>
    <property type="match status" value="1"/>
</dbReference>
<dbReference type="InterPro" id="IPR034091">
    <property type="entry name" value="BTBD9_BACK-like_dom"/>
</dbReference>
<dbReference type="Pfam" id="PF00651">
    <property type="entry name" value="BTB"/>
    <property type="match status" value="1"/>
</dbReference>
<dbReference type="InterPro" id="IPR052407">
    <property type="entry name" value="BTB_POZ_domain_cont_9"/>
</dbReference>
<dbReference type="STRING" id="6832.A0A553P3R4"/>
<dbReference type="Pfam" id="PF00754">
    <property type="entry name" value="F5_F8_type_C"/>
    <property type="match status" value="2"/>
</dbReference>
<evidence type="ECO:0000313" key="4">
    <source>
        <dbReference type="EMBL" id="TRY72324.1"/>
    </source>
</evidence>
<keyword evidence="5" id="KW-1185">Reference proteome</keyword>
<evidence type="ECO:0000256" key="2">
    <source>
        <dbReference type="SAM" id="MobiDB-lite"/>
    </source>
</evidence>
<name>A0A553P3R4_TIGCA</name>
<dbReference type="OMA" id="LCMINHI"/>
<organism evidence="4 5">
    <name type="scientific">Tigriopus californicus</name>
    <name type="common">Marine copepod</name>
    <dbReference type="NCBI Taxonomy" id="6832"/>
    <lineage>
        <taxon>Eukaryota</taxon>
        <taxon>Metazoa</taxon>
        <taxon>Ecdysozoa</taxon>
        <taxon>Arthropoda</taxon>
        <taxon>Crustacea</taxon>
        <taxon>Multicrustacea</taxon>
        <taxon>Hexanauplia</taxon>
        <taxon>Copepoda</taxon>
        <taxon>Harpacticoida</taxon>
        <taxon>Harpacticidae</taxon>
        <taxon>Tigriopus</taxon>
    </lineage>
</organism>
<dbReference type="Proteomes" id="UP000318571">
    <property type="component" value="Chromosome 7"/>
</dbReference>
<dbReference type="InterPro" id="IPR008979">
    <property type="entry name" value="Galactose-bd-like_sf"/>
</dbReference>
<feature type="compositionally biased region" description="Polar residues" evidence="2">
    <location>
        <begin position="652"/>
        <end position="661"/>
    </location>
</feature>
<feature type="domain" description="BTB" evidence="3">
    <location>
        <begin position="74"/>
        <end position="141"/>
    </location>
</feature>
<dbReference type="GO" id="GO:0005737">
    <property type="term" value="C:cytoplasm"/>
    <property type="evidence" value="ECO:0007669"/>
    <property type="project" value="TreeGrafter"/>
</dbReference>
<evidence type="ECO:0000259" key="3">
    <source>
        <dbReference type="PROSITE" id="PS50097"/>
    </source>
</evidence>
<dbReference type="GO" id="GO:0048512">
    <property type="term" value="P:circadian behavior"/>
    <property type="evidence" value="ECO:0007669"/>
    <property type="project" value="TreeGrafter"/>
</dbReference>
<dbReference type="SMART" id="SM00875">
    <property type="entry name" value="BACK"/>
    <property type="match status" value="1"/>
</dbReference>
<comment type="caution">
    <text evidence="4">The sequence shown here is derived from an EMBL/GenBank/DDBJ whole genome shotgun (WGS) entry which is preliminary data.</text>
</comment>
<dbReference type="CDD" id="cd14822">
    <property type="entry name" value="BACK_BTBD9"/>
    <property type="match status" value="1"/>
</dbReference>
<feature type="compositionally biased region" description="Low complexity" evidence="2">
    <location>
        <begin position="614"/>
        <end position="641"/>
    </location>
</feature>
<dbReference type="Pfam" id="PF07707">
    <property type="entry name" value="BACK"/>
    <property type="match status" value="1"/>
</dbReference>
<dbReference type="SUPFAM" id="SSF54695">
    <property type="entry name" value="POZ domain"/>
    <property type="match status" value="1"/>
</dbReference>
<dbReference type="InterPro" id="IPR011333">
    <property type="entry name" value="SKP1/BTB/POZ_sf"/>
</dbReference>
<dbReference type="InterPro" id="IPR000421">
    <property type="entry name" value="FA58C"/>
</dbReference>
<dbReference type="GO" id="GO:0008344">
    <property type="term" value="P:adult locomotory behavior"/>
    <property type="evidence" value="ECO:0007669"/>
    <property type="project" value="TreeGrafter"/>
</dbReference>
<reference evidence="4 5" key="1">
    <citation type="journal article" date="2018" name="Nat. Ecol. Evol.">
        <title>Genomic signatures of mitonuclear coevolution across populations of Tigriopus californicus.</title>
        <authorList>
            <person name="Barreto F.S."/>
            <person name="Watson E.T."/>
            <person name="Lima T.G."/>
            <person name="Willett C.S."/>
            <person name="Edmands S."/>
            <person name="Li W."/>
            <person name="Burton R.S."/>
        </authorList>
    </citation>
    <scope>NUCLEOTIDE SEQUENCE [LARGE SCALE GENOMIC DNA]</scope>
    <source>
        <strain evidence="4 5">San Diego</strain>
    </source>
</reference>
<dbReference type="PROSITE" id="PS50097">
    <property type="entry name" value="BTB"/>
    <property type="match status" value="1"/>
</dbReference>
<feature type="compositionally biased region" description="Polar residues" evidence="2">
    <location>
        <begin position="686"/>
        <end position="699"/>
    </location>
</feature>
<dbReference type="Gene3D" id="3.30.710.10">
    <property type="entry name" value="Potassium Channel Kv1.1, Chain A"/>
    <property type="match status" value="1"/>
</dbReference>
<evidence type="ECO:0000256" key="1">
    <source>
        <dbReference type="ARBA" id="ARBA00020216"/>
    </source>
</evidence>
<dbReference type="FunFam" id="2.60.120.260:FF:000051">
    <property type="entry name" value="BTB/POZ domain-containing protein 9"/>
    <property type="match status" value="1"/>
</dbReference>
<feature type="region of interest" description="Disordered" evidence="2">
    <location>
        <begin position="606"/>
        <end position="754"/>
    </location>
</feature>
<dbReference type="FunFam" id="2.60.120.260:FF:000038">
    <property type="entry name" value="BTB/POZ domain-containing protein 9"/>
    <property type="match status" value="1"/>
</dbReference>
<dbReference type="SUPFAM" id="SSF49785">
    <property type="entry name" value="Galactose-binding domain-like"/>
    <property type="match status" value="2"/>
</dbReference>
<protein>
    <recommendedName>
        <fullName evidence="1">BTB/POZ domain-containing protein 9</fullName>
    </recommendedName>
</protein>
<dbReference type="InterPro" id="IPR011705">
    <property type="entry name" value="BACK"/>
</dbReference>
<gene>
    <name evidence="4" type="ORF">TCAL_11455</name>
</gene>
<dbReference type="InterPro" id="IPR000210">
    <property type="entry name" value="BTB/POZ_dom"/>
</dbReference>
<dbReference type="AlphaFoldDB" id="A0A553P3R4"/>
<dbReference type="FunFam" id="1.25.40.420:FF:000005">
    <property type="entry name" value="BTB/POZ domain-containing protein 9"/>
    <property type="match status" value="1"/>
</dbReference>
<dbReference type="PANTHER" id="PTHR46306">
    <property type="entry name" value="BTB/POZ DOMAIN-CONTAINING PROTEIN 9"/>
    <property type="match status" value="1"/>
</dbReference>
<dbReference type="Gene3D" id="1.25.40.420">
    <property type="match status" value="1"/>
</dbReference>
<proteinExistence type="predicted"/>
<dbReference type="OrthoDB" id="6408997at2759"/>
<evidence type="ECO:0000313" key="5">
    <source>
        <dbReference type="Proteomes" id="UP000318571"/>
    </source>
</evidence>
<dbReference type="Gene3D" id="2.60.120.260">
    <property type="entry name" value="Galactose-binding domain-like"/>
    <property type="match status" value="2"/>
</dbReference>
<accession>A0A553P3R4</accession>